<dbReference type="Proteomes" id="UP001165297">
    <property type="component" value="Unassembled WGS sequence"/>
</dbReference>
<organism evidence="2 3">
    <name type="scientific">Hymenobacter nitidus</name>
    <dbReference type="NCBI Taxonomy" id="2880929"/>
    <lineage>
        <taxon>Bacteria</taxon>
        <taxon>Pseudomonadati</taxon>
        <taxon>Bacteroidota</taxon>
        <taxon>Cytophagia</taxon>
        <taxon>Cytophagales</taxon>
        <taxon>Hymenobacteraceae</taxon>
        <taxon>Hymenobacter</taxon>
    </lineage>
</organism>
<reference evidence="2" key="1">
    <citation type="submission" date="2021-10" db="EMBL/GenBank/DDBJ databases">
        <authorList>
            <person name="Dean J.D."/>
            <person name="Kim M.K."/>
            <person name="Newey C.N."/>
            <person name="Stoker T.S."/>
            <person name="Thompson D.W."/>
            <person name="Grose J.H."/>
        </authorList>
    </citation>
    <scope>NUCLEOTIDE SEQUENCE</scope>
    <source>
        <strain evidence="2">BT635</strain>
    </source>
</reference>
<name>A0ABS8AFH4_9BACT</name>
<dbReference type="InterPro" id="IPR014710">
    <property type="entry name" value="RmlC-like_jellyroll"/>
</dbReference>
<dbReference type="SUPFAM" id="SSF51182">
    <property type="entry name" value="RmlC-like cupins"/>
    <property type="match status" value="1"/>
</dbReference>
<evidence type="ECO:0000259" key="1">
    <source>
        <dbReference type="Pfam" id="PF17954"/>
    </source>
</evidence>
<sequence>MIQQTPGRIYLADQRGLTETSRFRRHSTFNFDGYQQEFKEPFGRLRALNEETLAGGHRLELTAETASLVLVLPIIGAVGVAGGSTVATVQVEEAQLLHLPAQSVISFTNLYETELISFLHIWLTAADFPAPPQLFSFDFQALENNLAVIVSAAAQAGIALSLGRFAGRQEAVYSPQNAEAHLFAFVLAGAFEVEGRLLHEKDGLALWQAAAVELEALSNDALVLVLEF</sequence>
<dbReference type="EMBL" id="JAJADQ010000004">
    <property type="protein sequence ID" value="MCB2377975.1"/>
    <property type="molecule type" value="Genomic_DNA"/>
</dbReference>
<accession>A0ABS8AFH4</accession>
<protein>
    <recommendedName>
        <fullName evidence="1">Quercetin 2,3-dioxygenase C-terminal cupin domain-containing protein</fullName>
    </recommendedName>
</protein>
<dbReference type="InterPro" id="IPR041602">
    <property type="entry name" value="Quercetinase_C"/>
</dbReference>
<comment type="caution">
    <text evidence="2">The sequence shown here is derived from an EMBL/GenBank/DDBJ whole genome shotgun (WGS) entry which is preliminary data.</text>
</comment>
<keyword evidence="3" id="KW-1185">Reference proteome</keyword>
<gene>
    <name evidence="2" type="ORF">LGH70_10310</name>
</gene>
<evidence type="ECO:0000313" key="3">
    <source>
        <dbReference type="Proteomes" id="UP001165297"/>
    </source>
</evidence>
<dbReference type="RefSeq" id="WP_226185158.1">
    <property type="nucleotide sequence ID" value="NZ_JAJADQ010000004.1"/>
</dbReference>
<feature type="domain" description="Quercetin 2,3-dioxygenase C-terminal cupin" evidence="1">
    <location>
        <begin position="158"/>
        <end position="227"/>
    </location>
</feature>
<proteinExistence type="predicted"/>
<evidence type="ECO:0000313" key="2">
    <source>
        <dbReference type="EMBL" id="MCB2377975.1"/>
    </source>
</evidence>
<dbReference type="Pfam" id="PF17954">
    <property type="entry name" value="Pirin_C_2"/>
    <property type="match status" value="1"/>
</dbReference>
<dbReference type="InterPro" id="IPR011051">
    <property type="entry name" value="RmlC_Cupin_sf"/>
</dbReference>
<dbReference type="Gene3D" id="2.60.120.10">
    <property type="entry name" value="Jelly Rolls"/>
    <property type="match status" value="1"/>
</dbReference>